<dbReference type="GeneID" id="41968298"/>
<dbReference type="InParanoid" id="A0A507B1U4"/>
<dbReference type="GO" id="GO:0016787">
    <property type="term" value="F:hydrolase activity"/>
    <property type="evidence" value="ECO:0007669"/>
    <property type="project" value="UniProtKB-KW"/>
</dbReference>
<dbReference type="RefSeq" id="XP_030994385.1">
    <property type="nucleotide sequence ID" value="XM_031143382.1"/>
</dbReference>
<keyword evidence="4" id="KW-0732">Signal</keyword>
<dbReference type="Gene3D" id="3.10.450.30">
    <property type="entry name" value="Microbial ribonucleases"/>
    <property type="match status" value="1"/>
</dbReference>
<evidence type="ECO:0000313" key="6">
    <source>
        <dbReference type="Proteomes" id="UP000319257"/>
    </source>
</evidence>
<keyword evidence="1" id="KW-0540">Nuclease</keyword>
<dbReference type="InterPro" id="IPR016191">
    <property type="entry name" value="Ribonuclease/ribotoxin"/>
</dbReference>
<dbReference type="Proteomes" id="UP000319257">
    <property type="component" value="Unassembled WGS sequence"/>
</dbReference>
<gene>
    <name evidence="5" type="ORF">E0L32_000851</name>
</gene>
<keyword evidence="6" id="KW-1185">Reference proteome</keyword>
<dbReference type="SUPFAM" id="SSF53933">
    <property type="entry name" value="Microbial ribonucleases"/>
    <property type="match status" value="1"/>
</dbReference>
<comment type="caution">
    <text evidence="5">The sequence shown here is derived from an EMBL/GenBank/DDBJ whole genome shotgun (WGS) entry which is preliminary data.</text>
</comment>
<evidence type="ECO:0000256" key="3">
    <source>
        <dbReference type="SAM" id="MobiDB-lite"/>
    </source>
</evidence>
<accession>A0A507B1U4</accession>
<keyword evidence="2" id="KW-0378">Hydrolase</keyword>
<dbReference type="GO" id="GO:0004540">
    <property type="term" value="F:RNA nuclease activity"/>
    <property type="evidence" value="ECO:0007669"/>
    <property type="project" value="InterPro"/>
</dbReference>
<reference evidence="5 6" key="1">
    <citation type="submission" date="2019-06" db="EMBL/GenBank/DDBJ databases">
        <title>Draft genome sequence of the filamentous fungus Phialemoniopsis curvata isolated from diesel fuel.</title>
        <authorList>
            <person name="Varaljay V.A."/>
            <person name="Lyon W.J."/>
            <person name="Crouch A.L."/>
            <person name="Drake C.E."/>
            <person name="Hollomon J.M."/>
            <person name="Nadeau L.J."/>
            <person name="Nunn H.S."/>
            <person name="Stevenson B.S."/>
            <person name="Bojanowski C.L."/>
            <person name="Crookes-Goodson W.J."/>
        </authorList>
    </citation>
    <scope>NUCLEOTIDE SEQUENCE [LARGE SCALE GENOMIC DNA]</scope>
    <source>
        <strain evidence="5 6">D216</strain>
    </source>
</reference>
<evidence type="ECO:0000256" key="4">
    <source>
        <dbReference type="SAM" id="SignalP"/>
    </source>
</evidence>
<proteinExistence type="predicted"/>
<evidence type="ECO:0000256" key="1">
    <source>
        <dbReference type="ARBA" id="ARBA00022722"/>
    </source>
</evidence>
<dbReference type="AlphaFoldDB" id="A0A507B1U4"/>
<feature type="chain" id="PRO_5021263808" evidence="4">
    <location>
        <begin position="19"/>
        <end position="124"/>
    </location>
</feature>
<dbReference type="GO" id="GO:0003723">
    <property type="term" value="F:RNA binding"/>
    <property type="evidence" value="ECO:0007669"/>
    <property type="project" value="InterPro"/>
</dbReference>
<sequence>MKFIALIAAFLLSTPVLTAPVEAYASSLQVRKPISVFCKAKDGRRFEVKADVAKSQAQKAGRIGGKRKSGYPHSGFNQGNLPNCNKTTPILSEYPVHWVGKKGRVGKRPEGLQPASYSSLRYLL</sequence>
<feature type="region of interest" description="Disordered" evidence="3">
    <location>
        <begin position="57"/>
        <end position="82"/>
    </location>
</feature>
<evidence type="ECO:0000256" key="2">
    <source>
        <dbReference type="ARBA" id="ARBA00022801"/>
    </source>
</evidence>
<protein>
    <submittedName>
        <fullName evidence="5">Uncharacterized protein</fullName>
    </submittedName>
</protein>
<name>A0A507B1U4_9PEZI</name>
<feature type="signal peptide" evidence="4">
    <location>
        <begin position="1"/>
        <end position="18"/>
    </location>
</feature>
<evidence type="ECO:0000313" key="5">
    <source>
        <dbReference type="EMBL" id="TPX12674.1"/>
    </source>
</evidence>
<dbReference type="EMBL" id="SKBQ01000003">
    <property type="protein sequence ID" value="TPX12674.1"/>
    <property type="molecule type" value="Genomic_DNA"/>
</dbReference>
<organism evidence="5 6">
    <name type="scientific">Thyridium curvatum</name>
    <dbReference type="NCBI Taxonomy" id="1093900"/>
    <lineage>
        <taxon>Eukaryota</taxon>
        <taxon>Fungi</taxon>
        <taxon>Dikarya</taxon>
        <taxon>Ascomycota</taxon>
        <taxon>Pezizomycotina</taxon>
        <taxon>Sordariomycetes</taxon>
        <taxon>Sordariomycetidae</taxon>
        <taxon>Thyridiales</taxon>
        <taxon>Thyridiaceae</taxon>
        <taxon>Thyridium</taxon>
    </lineage>
</organism>